<evidence type="ECO:0000313" key="1">
    <source>
        <dbReference type="EMBL" id="GBP86455.1"/>
    </source>
</evidence>
<sequence length="108" mass="11843">MTLIFSLMGPVQRPQNRAAWETKGAQHFLEAIFMVLEEGSSNMSSSSNRQYAHASASRALARPLSLIPWRRNSSREPLKVKAPARAGGPVAAARACMVTAKFNVIIEF</sequence>
<keyword evidence="2" id="KW-1185">Reference proteome</keyword>
<dbReference type="EMBL" id="BGZK01001796">
    <property type="protein sequence ID" value="GBP86455.1"/>
    <property type="molecule type" value="Genomic_DNA"/>
</dbReference>
<dbReference type="AlphaFoldDB" id="A0A4C1ZIT1"/>
<evidence type="ECO:0000313" key="2">
    <source>
        <dbReference type="Proteomes" id="UP000299102"/>
    </source>
</evidence>
<organism evidence="1 2">
    <name type="scientific">Eumeta variegata</name>
    <name type="common">Bagworm moth</name>
    <name type="synonym">Eumeta japonica</name>
    <dbReference type="NCBI Taxonomy" id="151549"/>
    <lineage>
        <taxon>Eukaryota</taxon>
        <taxon>Metazoa</taxon>
        <taxon>Ecdysozoa</taxon>
        <taxon>Arthropoda</taxon>
        <taxon>Hexapoda</taxon>
        <taxon>Insecta</taxon>
        <taxon>Pterygota</taxon>
        <taxon>Neoptera</taxon>
        <taxon>Endopterygota</taxon>
        <taxon>Lepidoptera</taxon>
        <taxon>Glossata</taxon>
        <taxon>Ditrysia</taxon>
        <taxon>Tineoidea</taxon>
        <taxon>Psychidae</taxon>
        <taxon>Oiketicinae</taxon>
        <taxon>Eumeta</taxon>
    </lineage>
</organism>
<reference evidence="1 2" key="1">
    <citation type="journal article" date="2019" name="Commun. Biol.">
        <title>The bagworm genome reveals a unique fibroin gene that provides high tensile strength.</title>
        <authorList>
            <person name="Kono N."/>
            <person name="Nakamura H."/>
            <person name="Ohtoshi R."/>
            <person name="Tomita M."/>
            <person name="Numata K."/>
            <person name="Arakawa K."/>
        </authorList>
    </citation>
    <scope>NUCLEOTIDE SEQUENCE [LARGE SCALE GENOMIC DNA]</scope>
</reference>
<dbReference type="Proteomes" id="UP000299102">
    <property type="component" value="Unassembled WGS sequence"/>
</dbReference>
<proteinExistence type="predicted"/>
<gene>
    <name evidence="1" type="ORF">EVAR_67495_1</name>
</gene>
<accession>A0A4C1ZIT1</accession>
<comment type="caution">
    <text evidence="1">The sequence shown here is derived from an EMBL/GenBank/DDBJ whole genome shotgun (WGS) entry which is preliminary data.</text>
</comment>
<name>A0A4C1ZIT1_EUMVA</name>
<protein>
    <submittedName>
        <fullName evidence="1">Uncharacterized protein</fullName>
    </submittedName>
</protein>